<evidence type="ECO:0000313" key="2">
    <source>
        <dbReference type="Proteomes" id="UP000799441"/>
    </source>
</evidence>
<accession>A0A9P4ULZ5</accession>
<protein>
    <recommendedName>
        <fullName evidence="3">Ankyrin</fullName>
    </recommendedName>
</protein>
<proteinExistence type="predicted"/>
<dbReference type="Proteomes" id="UP000799441">
    <property type="component" value="Unassembled WGS sequence"/>
</dbReference>
<evidence type="ECO:0000313" key="1">
    <source>
        <dbReference type="EMBL" id="KAF2720672.1"/>
    </source>
</evidence>
<dbReference type="EMBL" id="MU003797">
    <property type="protein sequence ID" value="KAF2720672.1"/>
    <property type="molecule type" value="Genomic_DNA"/>
</dbReference>
<organism evidence="1 2">
    <name type="scientific">Polychaeton citri CBS 116435</name>
    <dbReference type="NCBI Taxonomy" id="1314669"/>
    <lineage>
        <taxon>Eukaryota</taxon>
        <taxon>Fungi</taxon>
        <taxon>Dikarya</taxon>
        <taxon>Ascomycota</taxon>
        <taxon>Pezizomycotina</taxon>
        <taxon>Dothideomycetes</taxon>
        <taxon>Dothideomycetidae</taxon>
        <taxon>Capnodiales</taxon>
        <taxon>Capnodiaceae</taxon>
        <taxon>Polychaeton</taxon>
    </lineage>
</organism>
<dbReference type="AlphaFoldDB" id="A0A9P4ULZ5"/>
<name>A0A9P4ULZ5_9PEZI</name>
<evidence type="ECO:0008006" key="3">
    <source>
        <dbReference type="Google" id="ProtNLM"/>
    </source>
</evidence>
<dbReference type="OrthoDB" id="2157530at2759"/>
<reference evidence="1" key="1">
    <citation type="journal article" date="2020" name="Stud. Mycol.">
        <title>101 Dothideomycetes genomes: a test case for predicting lifestyles and emergence of pathogens.</title>
        <authorList>
            <person name="Haridas S."/>
            <person name="Albert R."/>
            <person name="Binder M."/>
            <person name="Bloem J."/>
            <person name="Labutti K."/>
            <person name="Salamov A."/>
            <person name="Andreopoulos B."/>
            <person name="Baker S."/>
            <person name="Barry K."/>
            <person name="Bills G."/>
            <person name="Bluhm B."/>
            <person name="Cannon C."/>
            <person name="Castanera R."/>
            <person name="Culley D."/>
            <person name="Daum C."/>
            <person name="Ezra D."/>
            <person name="Gonzalez J."/>
            <person name="Henrissat B."/>
            <person name="Kuo A."/>
            <person name="Liang C."/>
            <person name="Lipzen A."/>
            <person name="Lutzoni F."/>
            <person name="Magnuson J."/>
            <person name="Mondo S."/>
            <person name="Nolan M."/>
            <person name="Ohm R."/>
            <person name="Pangilinan J."/>
            <person name="Park H.-J."/>
            <person name="Ramirez L."/>
            <person name="Alfaro M."/>
            <person name="Sun H."/>
            <person name="Tritt A."/>
            <person name="Yoshinaga Y."/>
            <person name="Zwiers L.-H."/>
            <person name="Turgeon B."/>
            <person name="Goodwin S."/>
            <person name="Spatafora J."/>
            <person name="Crous P."/>
            <person name="Grigoriev I."/>
        </authorList>
    </citation>
    <scope>NUCLEOTIDE SEQUENCE</scope>
    <source>
        <strain evidence="1">CBS 116435</strain>
    </source>
</reference>
<comment type="caution">
    <text evidence="1">The sequence shown here is derived from an EMBL/GenBank/DDBJ whole genome shotgun (WGS) entry which is preliminary data.</text>
</comment>
<sequence length="148" mass="16486">MQVTSNLRCADPRDKVYAILGVAKTGSEQISPDYRTSLVALLNAVLGERHELKRPGSLEEVMKQCHHLSAMTKTNILKMSSADIACTEFSNYMLGRRDSPITLLWASVYGHQVVIDLLLQERAVEFDALVLEAAFKGNELLLKILIDI</sequence>
<keyword evidence="2" id="KW-1185">Reference proteome</keyword>
<gene>
    <name evidence="1" type="ORF">K431DRAFT_294969</name>
</gene>